<dbReference type="AlphaFoldDB" id="A0A8J9VQ53"/>
<evidence type="ECO:0000313" key="2">
    <source>
        <dbReference type="Proteomes" id="UP000838878"/>
    </source>
</evidence>
<sequence length="299" mass="34527">MEVMLEVIIINLKTFTDLSLSSVHSCDEQCINRSCFCWYDNFPICKTIANAGTGRRKNINNNIPIYEPYLPNIKNIIFFNCSTYECKYIKVHSITQIAAPNSSLYYCYLETPENYKCDSLKYYNYKNVDKLLFLSNNLPNKLFYLIDCLAYSDGGRVCHKKDEVDSHTKLVDIGNIARPNESNILSQEEFICEQSDAKVINCDHDRYVPYPDGLKLKKSMDIDKKILLKTGGNLVTLSYKCVDSWCGYSGDIAPTRRVERYEPPGGKVYRCYYAKKQQICKELYGRAINVYNARDWLSS</sequence>
<gene>
    <name evidence="1" type="ORF">BINO364_LOCUS13082</name>
</gene>
<dbReference type="OrthoDB" id="7378865at2759"/>
<evidence type="ECO:0000313" key="1">
    <source>
        <dbReference type="EMBL" id="CAH0727783.1"/>
    </source>
</evidence>
<keyword evidence="2" id="KW-1185">Reference proteome</keyword>
<organism evidence="1 2">
    <name type="scientific">Brenthis ino</name>
    <name type="common">lesser marbled fritillary</name>
    <dbReference type="NCBI Taxonomy" id="405034"/>
    <lineage>
        <taxon>Eukaryota</taxon>
        <taxon>Metazoa</taxon>
        <taxon>Ecdysozoa</taxon>
        <taxon>Arthropoda</taxon>
        <taxon>Hexapoda</taxon>
        <taxon>Insecta</taxon>
        <taxon>Pterygota</taxon>
        <taxon>Neoptera</taxon>
        <taxon>Endopterygota</taxon>
        <taxon>Lepidoptera</taxon>
        <taxon>Glossata</taxon>
        <taxon>Ditrysia</taxon>
        <taxon>Papilionoidea</taxon>
        <taxon>Nymphalidae</taxon>
        <taxon>Heliconiinae</taxon>
        <taxon>Argynnini</taxon>
        <taxon>Brenthis</taxon>
    </lineage>
</organism>
<name>A0A8J9VQ53_9NEOP</name>
<proteinExistence type="predicted"/>
<accession>A0A8J9VQ53</accession>
<feature type="non-terminal residue" evidence="1">
    <location>
        <position position="299"/>
    </location>
</feature>
<dbReference type="Proteomes" id="UP000838878">
    <property type="component" value="Chromosome 7"/>
</dbReference>
<dbReference type="EMBL" id="OV170227">
    <property type="protein sequence ID" value="CAH0727783.1"/>
    <property type="molecule type" value="Genomic_DNA"/>
</dbReference>
<reference evidence="1" key="1">
    <citation type="submission" date="2021-12" db="EMBL/GenBank/DDBJ databases">
        <authorList>
            <person name="Martin H S."/>
        </authorList>
    </citation>
    <scope>NUCLEOTIDE SEQUENCE</scope>
</reference>
<protein>
    <submittedName>
        <fullName evidence="1">Uncharacterized protein</fullName>
    </submittedName>
</protein>